<feature type="region of interest" description="Disordered" evidence="1">
    <location>
        <begin position="57"/>
        <end position="82"/>
    </location>
</feature>
<dbReference type="EMBL" id="FZPH01000004">
    <property type="protein sequence ID" value="SNT27993.1"/>
    <property type="molecule type" value="Genomic_DNA"/>
</dbReference>
<dbReference type="InterPro" id="IPR000415">
    <property type="entry name" value="Nitroreductase-like"/>
</dbReference>
<accession>A0A239LDS5</accession>
<dbReference type="Pfam" id="PF00881">
    <property type="entry name" value="Nitroreductase"/>
    <property type="match status" value="1"/>
</dbReference>
<evidence type="ECO:0000313" key="4">
    <source>
        <dbReference type="Proteomes" id="UP000198362"/>
    </source>
</evidence>
<dbReference type="GO" id="GO:0016491">
    <property type="term" value="F:oxidoreductase activity"/>
    <property type="evidence" value="ECO:0007669"/>
    <property type="project" value="InterPro"/>
</dbReference>
<dbReference type="SUPFAM" id="SSF55469">
    <property type="entry name" value="FMN-dependent nitroreductase-like"/>
    <property type="match status" value="1"/>
</dbReference>
<dbReference type="Proteomes" id="UP000198362">
    <property type="component" value="Unassembled WGS sequence"/>
</dbReference>
<dbReference type="InterPro" id="IPR029479">
    <property type="entry name" value="Nitroreductase"/>
</dbReference>
<sequence>MVRSYELDRPVPPEVVDRILHNGLRAPSAGMSQGWGFLVLDTAADLDRYAQRRHLRGLQHRAATGSAKAPPPDRRRGLPRQLGLTHQHRLALVVGAVQ</sequence>
<reference evidence="3 4" key="1">
    <citation type="submission" date="2017-06" db="EMBL/GenBank/DDBJ databases">
        <authorList>
            <person name="Kim H.J."/>
            <person name="Triplett B.A."/>
        </authorList>
    </citation>
    <scope>NUCLEOTIDE SEQUENCE [LARGE SCALE GENOMIC DNA]</scope>
    <source>
        <strain evidence="3 4">CGMCC 4.5593</strain>
    </source>
</reference>
<gene>
    <name evidence="3" type="ORF">SAMN05421812_104201</name>
</gene>
<evidence type="ECO:0000313" key="3">
    <source>
        <dbReference type="EMBL" id="SNT27993.1"/>
    </source>
</evidence>
<proteinExistence type="predicted"/>
<dbReference type="Gene3D" id="3.40.109.10">
    <property type="entry name" value="NADH Oxidase"/>
    <property type="match status" value="1"/>
</dbReference>
<evidence type="ECO:0000256" key="1">
    <source>
        <dbReference type="SAM" id="MobiDB-lite"/>
    </source>
</evidence>
<evidence type="ECO:0000259" key="2">
    <source>
        <dbReference type="Pfam" id="PF00881"/>
    </source>
</evidence>
<keyword evidence="4" id="KW-1185">Reference proteome</keyword>
<feature type="domain" description="Nitroreductase" evidence="2">
    <location>
        <begin position="2"/>
        <end position="52"/>
    </location>
</feature>
<name>A0A239LDS5_9ACTN</name>
<organism evidence="3 4">
    <name type="scientific">Asanoa hainanensis</name>
    <dbReference type="NCBI Taxonomy" id="560556"/>
    <lineage>
        <taxon>Bacteria</taxon>
        <taxon>Bacillati</taxon>
        <taxon>Actinomycetota</taxon>
        <taxon>Actinomycetes</taxon>
        <taxon>Micromonosporales</taxon>
        <taxon>Micromonosporaceae</taxon>
        <taxon>Asanoa</taxon>
    </lineage>
</organism>
<protein>
    <submittedName>
        <fullName evidence="3">Nitroreductase family protein</fullName>
    </submittedName>
</protein>
<dbReference type="AlphaFoldDB" id="A0A239LDS5"/>